<reference evidence="6 7" key="1">
    <citation type="submission" date="2020-05" db="EMBL/GenBank/DDBJ databases">
        <title>Isolation and characterization of methanoarchaea from a cold seep at offshore SW Taiwan.</title>
        <authorList>
            <person name="Chen Y.-W."/>
            <person name="Chen S.-C."/>
            <person name="Lai M.-C."/>
        </authorList>
    </citation>
    <scope>NUCLEOTIDE SEQUENCE [LARGE SCALE GENOMIC DNA]</scope>
    <source>
        <strain evidence="6 7">YWC-01</strain>
    </source>
</reference>
<dbReference type="Pfam" id="PF12863">
    <property type="entry name" value="DUF3821"/>
    <property type="match status" value="1"/>
</dbReference>
<name>A0ABU3Z0K5_9EURY</name>
<keyword evidence="1" id="KW-0732">Signal</keyword>
<dbReference type="Pfam" id="PF18204">
    <property type="entry name" value="PGF-CTERM"/>
    <property type="match status" value="1"/>
</dbReference>
<protein>
    <submittedName>
        <fullName evidence="6">DUF3821 domain-containing protein</fullName>
    </submittedName>
</protein>
<evidence type="ECO:0000256" key="3">
    <source>
        <dbReference type="SAM" id="Phobius"/>
    </source>
</evidence>
<organism evidence="6 7">
    <name type="scientific">Methanoculleus nereidis</name>
    <dbReference type="NCBI Taxonomy" id="2735141"/>
    <lineage>
        <taxon>Archaea</taxon>
        <taxon>Methanobacteriati</taxon>
        <taxon>Methanobacteriota</taxon>
        <taxon>Stenosarchaea group</taxon>
        <taxon>Methanomicrobia</taxon>
        <taxon>Methanomicrobiales</taxon>
        <taxon>Methanomicrobiaceae</taxon>
        <taxon>Methanoculleus</taxon>
    </lineage>
</organism>
<evidence type="ECO:0000256" key="1">
    <source>
        <dbReference type="ARBA" id="ARBA00022729"/>
    </source>
</evidence>
<feature type="region of interest" description="Disordered" evidence="2">
    <location>
        <begin position="715"/>
        <end position="745"/>
    </location>
</feature>
<feature type="compositionally biased region" description="Low complexity" evidence="2">
    <location>
        <begin position="716"/>
        <end position="745"/>
    </location>
</feature>
<evidence type="ECO:0000259" key="5">
    <source>
        <dbReference type="Pfam" id="PF18204"/>
    </source>
</evidence>
<keyword evidence="3" id="KW-1133">Transmembrane helix</keyword>
<keyword evidence="7" id="KW-1185">Reference proteome</keyword>
<feature type="domain" description="PGF-CTERM archaeal protein-sorting signal" evidence="5">
    <location>
        <begin position="747"/>
        <end position="768"/>
    </location>
</feature>
<dbReference type="NCBIfam" id="NF041431">
    <property type="entry name" value="S_layer_MEMAR"/>
    <property type="match status" value="1"/>
</dbReference>
<gene>
    <name evidence="6" type="ORF">HL657_03825</name>
</gene>
<dbReference type="EMBL" id="JABFFQ010000001">
    <property type="protein sequence ID" value="MDV4342311.1"/>
    <property type="molecule type" value="Genomic_DNA"/>
</dbReference>
<accession>A0ABU3Z0K5</accession>
<evidence type="ECO:0000259" key="4">
    <source>
        <dbReference type="Pfam" id="PF12863"/>
    </source>
</evidence>
<evidence type="ECO:0000313" key="6">
    <source>
        <dbReference type="EMBL" id="MDV4342311.1"/>
    </source>
</evidence>
<evidence type="ECO:0000313" key="7">
    <source>
        <dbReference type="Proteomes" id="UP001273768"/>
    </source>
</evidence>
<keyword evidence="3" id="KW-0472">Membrane</keyword>
<dbReference type="Proteomes" id="UP001273768">
    <property type="component" value="Unassembled WGS sequence"/>
</dbReference>
<dbReference type="InterPro" id="IPR026371">
    <property type="entry name" value="PGF_CTERM"/>
</dbReference>
<dbReference type="NCBIfam" id="TIGR04126">
    <property type="entry name" value="PGF_CTERM"/>
    <property type="match status" value="1"/>
</dbReference>
<keyword evidence="3" id="KW-0812">Transmembrane</keyword>
<evidence type="ECO:0000256" key="2">
    <source>
        <dbReference type="SAM" id="MobiDB-lite"/>
    </source>
</evidence>
<sequence>MKSMTKLMIVAMILAAALVVAPAAARSVSDGDTIYVGEDDLDVDALFGSPGPGTSGTLVWYSSVSSATSATVGKTIAVADVSDFDLTSAAVGSSTGAWYAFTGAPFTDPTAAAGTVLVETPSVGLDVLQGTGTTSVDGKAVTRGQSIRFEIQHNVGTLPSGDADVEVRVTTPAGGTVTTFEGVALNVDLSGTQKADTGLVALSNATTGTYTAQGVWKSGSALYDKGYSTNSVTFEVTTGSLAVTANKDTVIRNNAFTVTVTGESSKAYYLNVTTTVGAGSTTPMIVPGQIGVYQILNPTTFANEAIINTTAGGTRTVEFNTTTSTDAKTYTIEVKELAPGDKSDEVKVKVEAGAVTVTASGTGTYYIGEEITLSGTNTDNNDVYIFMTGPNLDRDGVNPKNVTDTTPYQVDVEADDTWSFKWNTADTTRNIDAGSYTIYAVSKNVNKDKLSDAKYDTVSVSLRSGFISATTSGATVARGDDLTLSGTAQGNPDNVFIWVFGKNYYGSLGGGLDVLSPSVESDGTFEEDIDTTDLAAGQYFVVVQHPMGVTTGNAGSITWTTAGWISGSGINMVQLTGLQAPAAAAALINALDSPNIPDTYVKLTFVVDEPQLFIDPIGDKAAGSTFTITGTTNLAVGETLNVEVTSAAFQPGQKTEGSTFSGAGGSAIIQQGDGMNTWSFEVDGTSFNVDQYIITVESIDTGTVATAVFNVIEGQPTTQPTGEVTETPTETETTTTTTTTATPTQSPGFGALLALAGLGAVAFLVLRRD</sequence>
<feature type="domain" description="DUF3821" evidence="4">
    <location>
        <begin position="31"/>
        <end position="227"/>
    </location>
</feature>
<proteinExistence type="predicted"/>
<dbReference type="InterPro" id="IPR024277">
    <property type="entry name" value="DUF3821"/>
</dbReference>
<feature type="transmembrane region" description="Helical" evidence="3">
    <location>
        <begin position="748"/>
        <end position="766"/>
    </location>
</feature>
<comment type="caution">
    <text evidence="6">The sequence shown here is derived from an EMBL/GenBank/DDBJ whole genome shotgun (WGS) entry which is preliminary data.</text>
</comment>